<reference evidence="2 3" key="1">
    <citation type="journal article" date="2016" name="Nat. Commun.">
        <title>Thousands of microbial genomes shed light on interconnected biogeochemical processes in an aquifer system.</title>
        <authorList>
            <person name="Anantharaman K."/>
            <person name="Brown C.T."/>
            <person name="Hug L.A."/>
            <person name="Sharon I."/>
            <person name="Castelle C.J."/>
            <person name="Probst A.J."/>
            <person name="Thomas B.C."/>
            <person name="Singh A."/>
            <person name="Wilkins M.J."/>
            <person name="Karaoz U."/>
            <person name="Brodie E.L."/>
            <person name="Williams K.H."/>
            <person name="Hubbard S.S."/>
            <person name="Banfield J.F."/>
        </authorList>
    </citation>
    <scope>NUCLEOTIDE SEQUENCE [LARGE SCALE GENOMIC DNA]</scope>
</reference>
<dbReference type="Pfam" id="PF00293">
    <property type="entry name" value="NUDIX"/>
    <property type="match status" value="1"/>
</dbReference>
<gene>
    <name evidence="2" type="ORF">A2664_02380</name>
</gene>
<dbReference type="InterPro" id="IPR015797">
    <property type="entry name" value="NUDIX_hydrolase-like_dom_sf"/>
</dbReference>
<dbReference type="Gene3D" id="3.90.79.10">
    <property type="entry name" value="Nucleoside Triphosphate Pyrophosphohydrolase"/>
    <property type="match status" value="1"/>
</dbReference>
<protein>
    <recommendedName>
        <fullName evidence="1">Nudix hydrolase domain-containing protein</fullName>
    </recommendedName>
</protein>
<dbReference type="SUPFAM" id="SSF55811">
    <property type="entry name" value="Nudix"/>
    <property type="match status" value="1"/>
</dbReference>
<comment type="caution">
    <text evidence="2">The sequence shown here is derived from an EMBL/GenBank/DDBJ whole genome shotgun (WGS) entry which is preliminary data.</text>
</comment>
<organism evidence="2 3">
    <name type="scientific">Candidatus Taylorbacteria bacterium RIFCSPHIGHO2_01_FULL_46_22b</name>
    <dbReference type="NCBI Taxonomy" id="1802301"/>
    <lineage>
        <taxon>Bacteria</taxon>
        <taxon>Candidatus Tayloriibacteriota</taxon>
    </lineage>
</organism>
<dbReference type="Proteomes" id="UP000178873">
    <property type="component" value="Unassembled WGS sequence"/>
</dbReference>
<sequence>MKPLSPKKREAIHLVPFRKDSESVYFFLQKRDAHAKLLPNWFGFFGGGLELPEAPEEGILREIEEELAFIPDRHEFFCYYEFWDRISHVFILEVDVGFESKIEVREGQYGKFFSEKEMQNEPLLRDEAKLILKHLAEHVKQKGI</sequence>
<dbReference type="InterPro" id="IPR000086">
    <property type="entry name" value="NUDIX_hydrolase_dom"/>
</dbReference>
<proteinExistence type="predicted"/>
<evidence type="ECO:0000313" key="2">
    <source>
        <dbReference type="EMBL" id="OHA18286.1"/>
    </source>
</evidence>
<feature type="domain" description="Nudix hydrolase" evidence="1">
    <location>
        <begin position="7"/>
        <end position="137"/>
    </location>
</feature>
<dbReference type="PROSITE" id="PS51462">
    <property type="entry name" value="NUDIX"/>
    <property type="match status" value="1"/>
</dbReference>
<evidence type="ECO:0000259" key="1">
    <source>
        <dbReference type="PROSITE" id="PS51462"/>
    </source>
</evidence>
<dbReference type="EMBL" id="MHRF01000007">
    <property type="protein sequence ID" value="OHA18286.1"/>
    <property type="molecule type" value="Genomic_DNA"/>
</dbReference>
<dbReference type="STRING" id="1802301.A2664_02380"/>
<accession>A0A1G2M307</accession>
<evidence type="ECO:0000313" key="3">
    <source>
        <dbReference type="Proteomes" id="UP000178873"/>
    </source>
</evidence>
<dbReference type="AlphaFoldDB" id="A0A1G2M307"/>
<name>A0A1G2M307_9BACT</name>